<keyword evidence="2" id="KW-1185">Reference proteome</keyword>
<reference evidence="1" key="1">
    <citation type="submission" date="2023-07" db="EMBL/GenBank/DDBJ databases">
        <title>Sorghum-associated microbial communities from plants grown in Nebraska, USA.</title>
        <authorList>
            <person name="Schachtman D."/>
        </authorList>
    </citation>
    <scope>NUCLEOTIDE SEQUENCE</scope>
    <source>
        <strain evidence="1">2697</strain>
    </source>
</reference>
<evidence type="ECO:0000313" key="2">
    <source>
        <dbReference type="Proteomes" id="UP001246858"/>
    </source>
</evidence>
<proteinExistence type="predicted"/>
<dbReference type="EMBL" id="JAVDTF010000001">
    <property type="protein sequence ID" value="MDR6781730.1"/>
    <property type="molecule type" value="Genomic_DNA"/>
</dbReference>
<gene>
    <name evidence="1" type="ORF">J2X78_000282</name>
</gene>
<dbReference type="Proteomes" id="UP001246858">
    <property type="component" value="Unassembled WGS sequence"/>
</dbReference>
<keyword evidence="1" id="KW-0675">Receptor</keyword>
<organism evidence="1 2">
    <name type="scientific">Pedobacter africanus</name>
    <dbReference type="NCBI Taxonomy" id="151894"/>
    <lineage>
        <taxon>Bacteria</taxon>
        <taxon>Pseudomonadati</taxon>
        <taxon>Bacteroidota</taxon>
        <taxon>Sphingobacteriia</taxon>
        <taxon>Sphingobacteriales</taxon>
        <taxon>Sphingobacteriaceae</taxon>
        <taxon>Pedobacter</taxon>
    </lineage>
</organism>
<accession>A0ACC6KRB3</accession>
<protein>
    <submittedName>
        <fullName evidence="1">Outer membrane cobalamin receptor</fullName>
    </submittedName>
</protein>
<comment type="caution">
    <text evidence="1">The sequence shown here is derived from an EMBL/GenBank/DDBJ whole genome shotgun (WGS) entry which is preliminary data.</text>
</comment>
<sequence>MQIKKFLLLGIVCANVFFANAQAQLAGISGKVKSSSGAAVPAATIRLQNSSYGAVSDENGNYSISNVKPGSYTLSVTAIGFKTRKKTIKMEAGQPQNVDFSLEEDAHNMETVNVVGRTKAQEVNRQAFNVTAIDAKKLYNTTLDISGALDRVGGVRVRETGGVGSSFNLSINGFSGNRIRYFIDGIPMDNFGSSFQINNIPINIADRVEVYKGVVPMWLGSDALGGAINIVTSDYYRNYADISYSYGSFNTHRTVINAAATTKNGFTVQLNAFQNYSDNNYKVHIEAADVNTGAYAPEAVLTRFHDTYHNETLIANVGLVDKSFADKLLLGMTMGKNYKEMQTGARMAVVYGGWHRRGSIMMPSLKYKKENLIKGLDLTINANYNLGYEQNIDTVSGRFDWYGVFKPSGSSGEQGRTMTKYRNNNGLATAMASYRFNENSSISLNNVYNTFNRKVNDKENPANPDNNRVKKLSKNVIGLGYSYDLKDKYSISVFGKLLTQRSVNSDNGGGQPGIDRIGYGAAVSYYLRPGFQLKASYELANRLPESNDIFGDLENLIGNPGLRPENSDNLNVGFSYGFALNKDHRFSIAANGIYRYAHDYIMMTFAPNQNKNILDNKEAVKAWGGDAEIRYSYKGWLSAGATFTYQMIKNLEEYVNDNNGNRTSTLSPVYLDQMPNIPYLFGNSDVSVALKNVWRKGNNLNIGYNLMYVHEFWLYWPSRGQRDMTSKFVVPAQLSHDLNIVYSMAQGRYNIGLEARNITNERMYDNFSLQKPGRAFYLNLRYFFNNK</sequence>
<evidence type="ECO:0000313" key="1">
    <source>
        <dbReference type="EMBL" id="MDR6781730.1"/>
    </source>
</evidence>
<name>A0ACC6KRB3_9SPHI</name>